<organism evidence="2 3">
    <name type="scientific">Penicillium cf. viridicatum</name>
    <dbReference type="NCBI Taxonomy" id="2972119"/>
    <lineage>
        <taxon>Eukaryota</taxon>
        <taxon>Fungi</taxon>
        <taxon>Dikarya</taxon>
        <taxon>Ascomycota</taxon>
        <taxon>Pezizomycotina</taxon>
        <taxon>Eurotiomycetes</taxon>
        <taxon>Eurotiomycetidae</taxon>
        <taxon>Eurotiales</taxon>
        <taxon>Aspergillaceae</taxon>
        <taxon>Penicillium</taxon>
    </lineage>
</organism>
<name>A0A9W9MU87_9EURO</name>
<reference evidence="2" key="1">
    <citation type="submission" date="2022-11" db="EMBL/GenBank/DDBJ databases">
        <authorList>
            <person name="Petersen C."/>
        </authorList>
    </citation>
    <scope>NUCLEOTIDE SEQUENCE</scope>
    <source>
        <strain evidence="2">IBT 20477</strain>
    </source>
</reference>
<gene>
    <name evidence="2" type="ORF">N7449_001977</name>
</gene>
<feature type="region of interest" description="Disordered" evidence="1">
    <location>
        <begin position="1"/>
        <end position="27"/>
    </location>
</feature>
<evidence type="ECO:0000313" key="3">
    <source>
        <dbReference type="Proteomes" id="UP001150942"/>
    </source>
</evidence>
<dbReference type="EMBL" id="JAPQKQ010000002">
    <property type="protein sequence ID" value="KAJ5207598.1"/>
    <property type="molecule type" value="Genomic_DNA"/>
</dbReference>
<keyword evidence="3" id="KW-1185">Reference proteome</keyword>
<reference evidence="2" key="2">
    <citation type="journal article" date="2023" name="IMA Fungus">
        <title>Comparative genomic study of the Penicillium genus elucidates a diverse pangenome and 15 lateral gene transfer events.</title>
        <authorList>
            <person name="Petersen C."/>
            <person name="Sorensen T."/>
            <person name="Nielsen M.R."/>
            <person name="Sondergaard T.E."/>
            <person name="Sorensen J.L."/>
            <person name="Fitzpatrick D.A."/>
            <person name="Frisvad J.C."/>
            <person name="Nielsen K.L."/>
        </authorList>
    </citation>
    <scope>NUCLEOTIDE SEQUENCE</scope>
    <source>
        <strain evidence="2">IBT 20477</strain>
    </source>
</reference>
<proteinExistence type="predicted"/>
<dbReference type="Proteomes" id="UP001150942">
    <property type="component" value="Unassembled WGS sequence"/>
</dbReference>
<evidence type="ECO:0000313" key="2">
    <source>
        <dbReference type="EMBL" id="KAJ5207598.1"/>
    </source>
</evidence>
<comment type="caution">
    <text evidence="2">The sequence shown here is derived from an EMBL/GenBank/DDBJ whole genome shotgun (WGS) entry which is preliminary data.</text>
</comment>
<accession>A0A9W9MU87</accession>
<protein>
    <submittedName>
        <fullName evidence="2">Uncharacterized protein</fullName>
    </submittedName>
</protein>
<sequence length="174" mass="20004">MVVEKEDIPVVDEQSEFIPPPPPPPPEGLWILDDTGKILKFLSEEELNRNSIETTDNTIPRKPPAEVITKYLSTLTPSQKKMQDGLRDLGWDDAAIHNLLTILEDAQRYNCAKLRQKGYTKSEIQRLDALGNQNAMDFSHLKRGLSSTADKDYQLRLYLLDEVKRRRLVMLEEE</sequence>
<evidence type="ECO:0000256" key="1">
    <source>
        <dbReference type="SAM" id="MobiDB-lite"/>
    </source>
</evidence>
<dbReference type="OrthoDB" id="4301023at2759"/>
<feature type="compositionally biased region" description="Pro residues" evidence="1">
    <location>
        <begin position="18"/>
        <end position="27"/>
    </location>
</feature>
<dbReference type="AlphaFoldDB" id="A0A9W9MU87"/>